<feature type="transmembrane region" description="Helical" evidence="1">
    <location>
        <begin position="100"/>
        <end position="124"/>
    </location>
</feature>
<feature type="transmembrane region" description="Helical" evidence="1">
    <location>
        <begin position="195"/>
        <end position="216"/>
    </location>
</feature>
<evidence type="ECO:0008006" key="4">
    <source>
        <dbReference type="Google" id="ProtNLM"/>
    </source>
</evidence>
<reference evidence="3" key="1">
    <citation type="submission" date="2016-05" db="EMBL/GenBank/DDBJ databases">
        <authorList>
            <person name="Baek K."/>
            <person name="Yang S.-J."/>
        </authorList>
    </citation>
    <scope>NUCLEOTIDE SEQUENCE [LARGE SCALE GENOMIC DNA]</scope>
    <source>
        <strain evidence="3">ST58-10</strain>
    </source>
</reference>
<dbReference type="STRING" id="1821621.A8C75_22225"/>
<evidence type="ECO:0000256" key="1">
    <source>
        <dbReference type="SAM" id="Phobius"/>
    </source>
</evidence>
<dbReference type="EMBL" id="CP015839">
    <property type="protein sequence ID" value="ANG64927.1"/>
    <property type="molecule type" value="Genomic_DNA"/>
</dbReference>
<sequence length="230" mass="25583">MTFEYIRQSLFFFRRHLGTIARIQLPFIIGLNLLGLLLEASVEADSSQMHTGTGLLMLLNLTMLPLYWGATILFLQSAVDDRPLSAFQAVALSLKYWRRLLITYLLSGFAVTLGLMLLIVPGIYVGVRLVFADYICVLEDKKPVASLRQSWDESEAYFWLLLKGLLIIFGGLFLVEAPLLYLAESAGSSSPAVEAVLSVIFDLMGTLVTIYGFRIYSLMRSESTPAAPLT</sequence>
<keyword evidence="3" id="KW-1185">Reference proteome</keyword>
<feature type="transmembrane region" description="Helical" evidence="1">
    <location>
        <begin position="156"/>
        <end position="183"/>
    </location>
</feature>
<dbReference type="Proteomes" id="UP000078070">
    <property type="component" value="Chromosome"/>
</dbReference>
<gene>
    <name evidence="2" type="ORF">A8C75_22225</name>
</gene>
<organism evidence="2 3">
    <name type="scientific">Marinobacterium aestuarii</name>
    <dbReference type="NCBI Taxonomy" id="1821621"/>
    <lineage>
        <taxon>Bacteria</taxon>
        <taxon>Pseudomonadati</taxon>
        <taxon>Pseudomonadota</taxon>
        <taxon>Gammaproteobacteria</taxon>
        <taxon>Oceanospirillales</taxon>
        <taxon>Oceanospirillaceae</taxon>
        <taxon>Marinobacterium</taxon>
    </lineage>
</organism>
<keyword evidence="1" id="KW-0472">Membrane</keyword>
<dbReference type="KEGG" id="mars:A8C75_22225"/>
<evidence type="ECO:0000313" key="2">
    <source>
        <dbReference type="EMBL" id="ANG64927.1"/>
    </source>
</evidence>
<protein>
    <recommendedName>
        <fullName evidence="4">Glycerophosphoryl diester phosphodiesterase membrane domain-containing protein</fullName>
    </recommendedName>
</protein>
<proteinExistence type="predicted"/>
<feature type="transmembrane region" description="Helical" evidence="1">
    <location>
        <begin position="20"/>
        <end position="38"/>
    </location>
</feature>
<feature type="transmembrane region" description="Helical" evidence="1">
    <location>
        <begin position="58"/>
        <end position="79"/>
    </location>
</feature>
<evidence type="ECO:0000313" key="3">
    <source>
        <dbReference type="Proteomes" id="UP000078070"/>
    </source>
</evidence>
<dbReference type="Pfam" id="PF06790">
    <property type="entry name" value="UPF0259"/>
    <property type="match status" value="1"/>
</dbReference>
<keyword evidence="1" id="KW-1133">Transmembrane helix</keyword>
<dbReference type="RefSeq" id="WP_067386657.1">
    <property type="nucleotide sequence ID" value="NZ_CP015839.1"/>
</dbReference>
<dbReference type="OrthoDB" id="6366276at2"/>
<keyword evidence="1" id="KW-0812">Transmembrane</keyword>
<accession>A0A1A9F3X9</accession>
<dbReference type="AlphaFoldDB" id="A0A1A9F3X9"/>
<name>A0A1A9F3X9_9GAMM</name>
<reference evidence="2 3" key="2">
    <citation type="journal article" date="2018" name="Int. J. Syst. Evol. Microbiol.">
        <title>Marinobacterium aestuarii sp. nov., a benzene-degrading marine bacterium isolated from estuary sediment.</title>
        <authorList>
            <person name="Bae S.S."/>
            <person name="Jung J."/>
            <person name="Chung D."/>
            <person name="Baek K."/>
        </authorList>
    </citation>
    <scope>NUCLEOTIDE SEQUENCE [LARGE SCALE GENOMIC DNA]</scope>
    <source>
        <strain evidence="2 3">ST58-10</strain>
    </source>
</reference>